<feature type="transmembrane region" description="Helical" evidence="10">
    <location>
        <begin position="230"/>
        <end position="250"/>
    </location>
</feature>
<evidence type="ECO:0000256" key="4">
    <source>
        <dbReference type="ARBA" id="ARBA00022554"/>
    </source>
</evidence>
<comment type="subcellular location">
    <subcellularLocation>
        <location evidence="1">Vacuole membrane</location>
        <topology evidence="1">Multi-pass membrane protein</topology>
    </subcellularLocation>
</comment>
<evidence type="ECO:0000259" key="12">
    <source>
        <dbReference type="PROSITE" id="PS51294"/>
    </source>
</evidence>
<dbReference type="Pfam" id="PF00249">
    <property type="entry name" value="Myb_DNA-binding"/>
    <property type="match status" value="1"/>
</dbReference>
<keyword evidence="8 10" id="KW-0472">Membrane</keyword>
<dbReference type="GO" id="GO:0061459">
    <property type="term" value="F:L-arginine transmembrane transporter activity"/>
    <property type="evidence" value="ECO:0007669"/>
    <property type="project" value="TreeGrafter"/>
</dbReference>
<evidence type="ECO:0000256" key="2">
    <source>
        <dbReference type="ARBA" id="ARBA00008066"/>
    </source>
</evidence>
<evidence type="ECO:0000259" key="11">
    <source>
        <dbReference type="PROSITE" id="PS50090"/>
    </source>
</evidence>
<evidence type="ECO:0008006" key="15">
    <source>
        <dbReference type="Google" id="ProtNLM"/>
    </source>
</evidence>
<dbReference type="PROSITE" id="PS51294">
    <property type="entry name" value="HTH_MYB"/>
    <property type="match status" value="1"/>
</dbReference>
<evidence type="ECO:0000313" key="14">
    <source>
        <dbReference type="Proteomes" id="UP000650833"/>
    </source>
</evidence>
<feature type="region of interest" description="Disordered" evidence="9">
    <location>
        <begin position="1"/>
        <end position="28"/>
    </location>
</feature>
<keyword evidence="5 10" id="KW-0812">Transmembrane</keyword>
<evidence type="ECO:0000313" key="13">
    <source>
        <dbReference type="EMBL" id="KAG2193468.1"/>
    </source>
</evidence>
<evidence type="ECO:0000256" key="1">
    <source>
        <dbReference type="ARBA" id="ARBA00004128"/>
    </source>
</evidence>
<dbReference type="Proteomes" id="UP000650833">
    <property type="component" value="Unassembled WGS sequence"/>
</dbReference>
<feature type="region of interest" description="Disordered" evidence="9">
    <location>
        <begin position="952"/>
        <end position="1019"/>
    </location>
</feature>
<evidence type="ECO:0000256" key="10">
    <source>
        <dbReference type="SAM" id="Phobius"/>
    </source>
</evidence>
<feature type="compositionally biased region" description="Polar residues" evidence="9">
    <location>
        <begin position="16"/>
        <end position="28"/>
    </location>
</feature>
<sequence length="1114" mass="126356">MVAAEYRPLERDDRQSNINAPQTAPSPQRFIQPTTIYVQDYEQQHATASPFSCVINLANTILGTGMLAMPSAMASVGILPGILLILFSALASGTGLYFLTRCAARTEGRNASFFAISKLTWPKVAVLFDIAIAIKCFGVAVSYLIIIGDLMPQVIDSFSNHANIAYFLTDRRFWITIFMLTLVLPLSFLRKLDSLKYTSLVSLIAVVYLCVIVIYHYFSPTYPPPPQEAIQLGTFSINVLGHLPVFVFAFTCHQNIFSVYNELKDNSKQTITNVISVSIGSSAFIYEAIAILGYLSFGKDVRGNIIMEYPPSYFVAGGRLAIVILVIFSYPLQAHPCRASLDKVLAWGSLSARGSKVPPPPSAFKYFAMTTSILILSYVVAITVTQLDLVLSFVGSTGSTTISFILPGLFYYKIHENDPWKPANPPPNTPPNIKRTQKEQDAANSLMELQQRHKNPAGNSNERTNTGINSPVNSPIEKFNLTSINTDDKVLLFDQIIPNALDKPKSSAQQEPSTSRFESVFLPPIHRQRESAVRSTLNQSLPVFGSLFRQEDEELRRESAIQKDRRTQLEHVKQVLKHLYEECTENESYQQSNPYQSHQKAQTQAQTHAHTEHAHAQAYYLAQAHVQTYGHPQQQMQRNFQRPQQPQQRHKQPIMGHNVCSVQNRLISLPWPDANNNRNNNILNSSKLTAMQNSFSVNNDGVCIQRTILSNEPSSASVFPASLSHQRQIDTSISCGHLPNAYMVGQIPPQQVNRQKIAQQHAAQQQSSHLHFREAQMQVAQRVIDQQGISHGRLSLNPFIIYPLDPLQIHQNNYITQQIYKQREPLQQQAYRQHQQMHEKPIKHENQKIPYKQQQQEKELQHKQHLQQQRLSPQSPNYEIAKVAFQQVMNQRKVFSRQRREASANNDSLAHTLSHQPHLQQQQQHQKEDNAATIIPTAISDILMTTEVEDEGMYEGEEGEEGEYDGDKDEEEEEEEYIEHETISGSASDSQGSSNIDKNAAKTNKKGKGATKEKPRWSPQLRETLLKAVIAYKNLDDMTSFHWCQIGKQVGRSGKACKDQWRRALLPKIQQTFDRYDQDYNSAFSTSLQQQYHYHHQQKQQQQQQCNNNQCNKN</sequence>
<feature type="compositionally biased region" description="Low complexity" evidence="9">
    <location>
        <begin position="984"/>
        <end position="994"/>
    </location>
</feature>
<feature type="compositionally biased region" description="Low complexity" evidence="9">
    <location>
        <begin position="915"/>
        <end position="924"/>
    </location>
</feature>
<comment type="caution">
    <text evidence="13">The sequence shown here is derived from an EMBL/GenBank/DDBJ whole genome shotgun (WGS) entry which is preliminary data.</text>
</comment>
<feature type="transmembrane region" description="Helical" evidence="10">
    <location>
        <begin position="72"/>
        <end position="99"/>
    </location>
</feature>
<dbReference type="GO" id="GO:0005313">
    <property type="term" value="F:L-glutamate transmembrane transporter activity"/>
    <property type="evidence" value="ECO:0007669"/>
    <property type="project" value="TreeGrafter"/>
</dbReference>
<dbReference type="CDD" id="cd00167">
    <property type="entry name" value="SANT"/>
    <property type="match status" value="1"/>
</dbReference>
<feature type="transmembrane region" description="Helical" evidence="10">
    <location>
        <begin position="363"/>
        <end position="384"/>
    </location>
</feature>
<evidence type="ECO:0000256" key="9">
    <source>
        <dbReference type="SAM" id="MobiDB-lite"/>
    </source>
</evidence>
<comment type="similarity">
    <text evidence="2">Belongs to the amino acid/polyamine transporter 2 family.</text>
</comment>
<dbReference type="PROSITE" id="PS50090">
    <property type="entry name" value="MYB_LIKE"/>
    <property type="match status" value="1"/>
</dbReference>
<protein>
    <recommendedName>
        <fullName evidence="15">Myb-like domain-containing protein</fullName>
    </recommendedName>
</protein>
<feature type="compositionally biased region" description="Basic and acidic residues" evidence="9">
    <location>
        <begin position="836"/>
        <end position="847"/>
    </location>
</feature>
<dbReference type="PANTHER" id="PTHR22950:SF678">
    <property type="entry name" value="VACUOLAR AMINO ACID TRANSPORTER 5-RELATED"/>
    <property type="match status" value="1"/>
</dbReference>
<proteinExistence type="inferred from homology"/>
<dbReference type="AlphaFoldDB" id="A0A8H7QKX3"/>
<feature type="compositionally biased region" description="Polar residues" evidence="9">
    <location>
        <begin position="903"/>
        <end position="914"/>
    </location>
</feature>
<keyword evidence="6" id="KW-0029">Amino-acid transport</keyword>
<dbReference type="Gene3D" id="1.10.10.60">
    <property type="entry name" value="Homeodomain-like"/>
    <property type="match status" value="1"/>
</dbReference>
<evidence type="ECO:0000256" key="6">
    <source>
        <dbReference type="ARBA" id="ARBA00022970"/>
    </source>
</evidence>
<evidence type="ECO:0000256" key="5">
    <source>
        <dbReference type="ARBA" id="ARBA00022692"/>
    </source>
</evidence>
<feature type="compositionally biased region" description="Acidic residues" evidence="9">
    <location>
        <begin position="952"/>
        <end position="978"/>
    </location>
</feature>
<name>A0A8H7QKX3_9FUNG</name>
<keyword evidence="7 10" id="KW-1133">Transmembrane helix</keyword>
<dbReference type="GO" id="GO:0015189">
    <property type="term" value="F:L-lysine transmembrane transporter activity"/>
    <property type="evidence" value="ECO:0007669"/>
    <property type="project" value="TreeGrafter"/>
</dbReference>
<dbReference type="PANTHER" id="PTHR22950">
    <property type="entry name" value="AMINO ACID TRANSPORTER"/>
    <property type="match status" value="1"/>
</dbReference>
<evidence type="ECO:0000256" key="3">
    <source>
        <dbReference type="ARBA" id="ARBA00022448"/>
    </source>
</evidence>
<feature type="region of interest" description="Disordered" evidence="9">
    <location>
        <begin position="827"/>
        <end position="875"/>
    </location>
</feature>
<accession>A0A8H7QKX3</accession>
<dbReference type="GO" id="GO:0015194">
    <property type="term" value="F:L-serine transmembrane transporter activity"/>
    <property type="evidence" value="ECO:0007669"/>
    <property type="project" value="TreeGrafter"/>
</dbReference>
<dbReference type="InterPro" id="IPR001005">
    <property type="entry name" value="SANT/Myb"/>
</dbReference>
<dbReference type="GO" id="GO:0005302">
    <property type="term" value="F:L-tyrosine transmembrane transporter activity"/>
    <property type="evidence" value="ECO:0007669"/>
    <property type="project" value="TreeGrafter"/>
</dbReference>
<keyword evidence="3" id="KW-0813">Transport</keyword>
<dbReference type="Pfam" id="PF01490">
    <property type="entry name" value="Aa_trans"/>
    <property type="match status" value="1"/>
</dbReference>
<feature type="transmembrane region" description="Helical" evidence="10">
    <location>
        <begin position="313"/>
        <end position="332"/>
    </location>
</feature>
<feature type="compositionally biased region" description="Polar residues" evidence="9">
    <location>
        <begin position="457"/>
        <end position="473"/>
    </location>
</feature>
<gene>
    <name evidence="13" type="ORF">INT46_002380</name>
</gene>
<feature type="domain" description="HTH myb-type" evidence="12">
    <location>
        <begin position="1009"/>
        <end position="1069"/>
    </location>
</feature>
<dbReference type="GO" id="GO:0005290">
    <property type="term" value="F:L-histidine transmembrane transporter activity"/>
    <property type="evidence" value="ECO:0007669"/>
    <property type="project" value="TreeGrafter"/>
</dbReference>
<dbReference type="SMART" id="SM00717">
    <property type="entry name" value="SANT"/>
    <property type="match status" value="1"/>
</dbReference>
<dbReference type="GO" id="GO:0000329">
    <property type="term" value="C:fungal-type vacuole membrane"/>
    <property type="evidence" value="ECO:0007669"/>
    <property type="project" value="TreeGrafter"/>
</dbReference>
<feature type="region of interest" description="Disordered" evidence="9">
    <location>
        <begin position="894"/>
        <end position="929"/>
    </location>
</feature>
<evidence type="ECO:0000256" key="8">
    <source>
        <dbReference type="ARBA" id="ARBA00023136"/>
    </source>
</evidence>
<organism evidence="13 14">
    <name type="scientific">Mucor plumbeus</name>
    <dbReference type="NCBI Taxonomy" id="97098"/>
    <lineage>
        <taxon>Eukaryota</taxon>
        <taxon>Fungi</taxon>
        <taxon>Fungi incertae sedis</taxon>
        <taxon>Mucoromycota</taxon>
        <taxon>Mucoromycotina</taxon>
        <taxon>Mucoromycetes</taxon>
        <taxon>Mucorales</taxon>
        <taxon>Mucorineae</taxon>
        <taxon>Mucoraceae</taxon>
        <taxon>Mucor</taxon>
    </lineage>
</organism>
<keyword evidence="4" id="KW-0926">Vacuole</keyword>
<feature type="transmembrane region" description="Helical" evidence="10">
    <location>
        <begin position="171"/>
        <end position="188"/>
    </location>
</feature>
<feature type="transmembrane region" description="Helical" evidence="10">
    <location>
        <begin position="126"/>
        <end position="151"/>
    </location>
</feature>
<dbReference type="InterPro" id="IPR013057">
    <property type="entry name" value="AA_transpt_TM"/>
</dbReference>
<dbReference type="OrthoDB" id="438545at2759"/>
<feature type="transmembrane region" description="Helical" evidence="10">
    <location>
        <begin position="200"/>
        <end position="218"/>
    </location>
</feature>
<dbReference type="InterPro" id="IPR017930">
    <property type="entry name" value="Myb_dom"/>
</dbReference>
<keyword evidence="14" id="KW-1185">Reference proteome</keyword>
<feature type="transmembrane region" description="Helical" evidence="10">
    <location>
        <begin position="271"/>
        <end position="293"/>
    </location>
</feature>
<reference evidence="13" key="1">
    <citation type="submission" date="2020-12" db="EMBL/GenBank/DDBJ databases">
        <title>Metabolic potential, ecology and presence of endohyphal bacteria is reflected in genomic diversity of Mucoromycotina.</title>
        <authorList>
            <person name="Muszewska A."/>
            <person name="Okrasinska A."/>
            <person name="Steczkiewicz K."/>
            <person name="Drgas O."/>
            <person name="Orlowska M."/>
            <person name="Perlinska-Lenart U."/>
            <person name="Aleksandrzak-Piekarczyk T."/>
            <person name="Szatraj K."/>
            <person name="Zielenkiewicz U."/>
            <person name="Pilsyk S."/>
            <person name="Malc E."/>
            <person name="Mieczkowski P."/>
            <person name="Kruszewska J.S."/>
            <person name="Biernat P."/>
            <person name="Pawlowska J."/>
        </authorList>
    </citation>
    <scope>NUCLEOTIDE SEQUENCE</scope>
    <source>
        <strain evidence="13">CBS 226.32</strain>
    </source>
</reference>
<evidence type="ECO:0000256" key="7">
    <source>
        <dbReference type="ARBA" id="ARBA00022989"/>
    </source>
</evidence>
<dbReference type="EMBL" id="JAEPRC010000647">
    <property type="protein sequence ID" value="KAG2193468.1"/>
    <property type="molecule type" value="Genomic_DNA"/>
</dbReference>
<feature type="region of interest" description="Disordered" evidence="9">
    <location>
        <begin position="420"/>
        <end position="475"/>
    </location>
</feature>
<feature type="domain" description="Myb-like" evidence="11">
    <location>
        <begin position="1009"/>
        <end position="1065"/>
    </location>
</feature>